<evidence type="ECO:0000259" key="7">
    <source>
        <dbReference type="SMART" id="SM00650"/>
    </source>
</evidence>
<comment type="caution">
    <text evidence="5">Lacks conserved residue(s) required for the propagation of feature annotation.</text>
</comment>
<evidence type="ECO:0000313" key="9">
    <source>
        <dbReference type="Proteomes" id="UP000626109"/>
    </source>
</evidence>
<sequence>MMAVEIDARSVDKLRGDLPKLQVLHQDLLQLNHSELAKRMGGQLHVVGNLPYCITSEALLSLVSCPGALRYALVMVQKEAAQRVVAPPGSKDYGPLSAVLQLFARPRQLFSVPPTAFYPPPKVVSAIVELDFLAVEDLPKVPPEQLLEVIKAAFRQRKRALKHSLAELFQERRRGAVLPPRWASLRAETLCPGDFVELTRFVYPRWQRADGTQARLDIMFTADGERKYIDLTVRHPRASKYRSQAARMDGAAALTAEAAKRIRYPAVAVAGLLAVEPFCVESFGRLGLAALALLHRARQRAALRENGGLRGWAGIATFNRWLALLSCSAQFSKRRRQLGGGLGHLRRSCLCEGR</sequence>
<feature type="binding site" evidence="5">
    <location>
        <position position="49"/>
    </location>
    <ligand>
        <name>S-adenosyl-L-methionine</name>
        <dbReference type="ChEBI" id="CHEBI:59789"/>
    </ligand>
</feature>
<dbReference type="Gene3D" id="3.40.50.150">
    <property type="entry name" value="Vaccinia Virus protein VP39"/>
    <property type="match status" value="1"/>
</dbReference>
<dbReference type="AlphaFoldDB" id="A0A813L4C0"/>
<feature type="non-terminal residue" evidence="8">
    <location>
        <position position="1"/>
    </location>
</feature>
<comment type="caution">
    <text evidence="8">The sequence shown here is derived from an EMBL/GenBank/DDBJ whole genome shotgun (WGS) entry which is preliminary data.</text>
</comment>
<gene>
    <name evidence="8" type="ORF">PGLA2088_LOCUS39626</name>
</gene>
<dbReference type="InterPro" id="IPR001737">
    <property type="entry name" value="KsgA/Erm"/>
</dbReference>
<protein>
    <recommendedName>
        <fullName evidence="6">rRNA adenine N(6)-methyltransferase</fullName>
        <ecNumber evidence="6">2.1.1.-</ecNumber>
    </recommendedName>
</protein>
<dbReference type="PROSITE" id="PS51689">
    <property type="entry name" value="SAM_RNA_A_N6_MT"/>
    <property type="match status" value="1"/>
</dbReference>
<keyword evidence="2 5" id="KW-0808">Transferase</keyword>
<dbReference type="InterPro" id="IPR029063">
    <property type="entry name" value="SAM-dependent_MTases_sf"/>
</dbReference>
<dbReference type="InterPro" id="IPR023165">
    <property type="entry name" value="rRNA_Ade_diMease-like_C"/>
</dbReference>
<reference evidence="8" key="1">
    <citation type="submission" date="2021-02" db="EMBL/GenBank/DDBJ databases">
        <authorList>
            <person name="Dougan E. K."/>
            <person name="Rhodes N."/>
            <person name="Thang M."/>
            <person name="Chan C."/>
        </authorList>
    </citation>
    <scope>NUCLEOTIDE SEQUENCE</scope>
</reference>
<evidence type="ECO:0000256" key="1">
    <source>
        <dbReference type="ARBA" id="ARBA00022603"/>
    </source>
</evidence>
<dbReference type="GO" id="GO:0003723">
    <property type="term" value="F:RNA binding"/>
    <property type="evidence" value="ECO:0007669"/>
    <property type="project" value="UniProtKB-UniRule"/>
</dbReference>
<comment type="similarity">
    <text evidence="5 6">Belongs to the class I-like SAM-binding methyltransferase superfamily. rRNA adenine N(6)-methyltransferase family.</text>
</comment>
<dbReference type="GO" id="GO:0000179">
    <property type="term" value="F:rRNA (adenine-N6,N6-)-dimethyltransferase activity"/>
    <property type="evidence" value="ECO:0007669"/>
    <property type="project" value="UniProtKB-UniRule"/>
</dbReference>
<dbReference type="SUPFAM" id="SSF53335">
    <property type="entry name" value="S-adenosyl-L-methionine-dependent methyltransferases"/>
    <property type="match status" value="1"/>
</dbReference>
<evidence type="ECO:0000313" key="8">
    <source>
        <dbReference type="EMBL" id="CAE8717627.1"/>
    </source>
</evidence>
<dbReference type="SMART" id="SM00650">
    <property type="entry name" value="rADc"/>
    <property type="match status" value="1"/>
</dbReference>
<keyword evidence="4 5" id="KW-0694">RNA-binding</keyword>
<evidence type="ECO:0000256" key="5">
    <source>
        <dbReference type="PROSITE-ProRule" id="PRU01026"/>
    </source>
</evidence>
<feature type="domain" description="Ribosomal RNA adenine methylase transferase N-terminal" evidence="7">
    <location>
        <begin position="2"/>
        <end position="134"/>
    </location>
</feature>
<feature type="binding site" evidence="5">
    <location>
        <position position="1"/>
    </location>
    <ligand>
        <name>S-adenosyl-L-methionine</name>
        <dbReference type="ChEBI" id="CHEBI:59789"/>
    </ligand>
</feature>
<feature type="binding site" evidence="5">
    <location>
        <position position="5"/>
    </location>
    <ligand>
        <name>S-adenosyl-L-methionine</name>
        <dbReference type="ChEBI" id="CHEBI:59789"/>
    </ligand>
</feature>
<name>A0A813L4C0_POLGL</name>
<proteinExistence type="inferred from homology"/>
<dbReference type="EC" id="2.1.1.-" evidence="6"/>
<dbReference type="Pfam" id="PF00398">
    <property type="entry name" value="RrnaAD"/>
    <property type="match status" value="1"/>
</dbReference>
<evidence type="ECO:0000256" key="3">
    <source>
        <dbReference type="ARBA" id="ARBA00022691"/>
    </source>
</evidence>
<organism evidence="8 9">
    <name type="scientific">Polarella glacialis</name>
    <name type="common">Dinoflagellate</name>
    <dbReference type="NCBI Taxonomy" id="89957"/>
    <lineage>
        <taxon>Eukaryota</taxon>
        <taxon>Sar</taxon>
        <taxon>Alveolata</taxon>
        <taxon>Dinophyceae</taxon>
        <taxon>Suessiales</taxon>
        <taxon>Suessiaceae</taxon>
        <taxon>Polarella</taxon>
    </lineage>
</organism>
<dbReference type="Proteomes" id="UP000626109">
    <property type="component" value="Unassembled WGS sequence"/>
</dbReference>
<keyword evidence="3 5" id="KW-0949">S-adenosyl-L-methionine</keyword>
<dbReference type="PANTHER" id="PTHR11727">
    <property type="entry name" value="DIMETHYLADENOSINE TRANSFERASE"/>
    <property type="match status" value="1"/>
</dbReference>
<dbReference type="EMBL" id="CAJNNW010033193">
    <property type="protein sequence ID" value="CAE8717627.1"/>
    <property type="molecule type" value="Genomic_DNA"/>
</dbReference>
<accession>A0A813L4C0</accession>
<keyword evidence="1 5" id="KW-0489">Methyltransferase</keyword>
<evidence type="ECO:0000256" key="6">
    <source>
        <dbReference type="RuleBase" id="RU362106"/>
    </source>
</evidence>
<keyword evidence="6" id="KW-0698">rRNA processing</keyword>
<dbReference type="PANTHER" id="PTHR11727:SF18">
    <property type="entry name" value="RRNA ADENINE N(6)-METHYLTRANSFERASE"/>
    <property type="match status" value="1"/>
</dbReference>
<evidence type="ECO:0000256" key="4">
    <source>
        <dbReference type="ARBA" id="ARBA00022884"/>
    </source>
</evidence>
<evidence type="ECO:0000256" key="2">
    <source>
        <dbReference type="ARBA" id="ARBA00022679"/>
    </source>
</evidence>
<dbReference type="InterPro" id="IPR020598">
    <property type="entry name" value="rRNA_Ade_methylase_Trfase_N"/>
</dbReference>
<feature type="binding site" evidence="5">
    <location>
        <position position="27"/>
    </location>
    <ligand>
        <name>S-adenosyl-L-methionine</name>
        <dbReference type="ChEBI" id="CHEBI:59789"/>
    </ligand>
</feature>
<dbReference type="Gene3D" id="1.10.8.100">
    <property type="entry name" value="Ribosomal RNA adenine dimethylase-like, domain 2"/>
    <property type="match status" value="1"/>
</dbReference>